<evidence type="ECO:0000313" key="3">
    <source>
        <dbReference type="EMBL" id="NKZ18515.1"/>
    </source>
</evidence>
<dbReference type="SUPFAM" id="SSF55174">
    <property type="entry name" value="Alpha-L RNA-binding motif"/>
    <property type="match status" value="1"/>
</dbReference>
<dbReference type="AlphaFoldDB" id="A0A846ZGT9"/>
<accession>A0A846ZGT9</accession>
<dbReference type="GO" id="GO:0003723">
    <property type="term" value="F:RNA binding"/>
    <property type="evidence" value="ECO:0007669"/>
    <property type="project" value="UniProtKB-KW"/>
</dbReference>
<feature type="region of interest" description="Disordered" evidence="2">
    <location>
        <begin position="114"/>
        <end position="153"/>
    </location>
</feature>
<keyword evidence="1" id="KW-0694">RNA-binding</keyword>
<dbReference type="RefSeq" id="WP_168676751.1">
    <property type="nucleotide sequence ID" value="NZ_BPKV01000005.1"/>
</dbReference>
<dbReference type="EMBL" id="JAAXPO010000004">
    <property type="protein sequence ID" value="NKZ18515.1"/>
    <property type="molecule type" value="Genomic_DNA"/>
</dbReference>
<protein>
    <submittedName>
        <fullName evidence="3">S4 domain-containing protein YaaA</fullName>
    </submittedName>
</protein>
<organism evidence="3 4">
    <name type="scientific">Leuconostoc holzapfelii</name>
    <dbReference type="NCBI Taxonomy" id="434464"/>
    <lineage>
        <taxon>Bacteria</taxon>
        <taxon>Bacillati</taxon>
        <taxon>Bacillota</taxon>
        <taxon>Bacilli</taxon>
        <taxon>Lactobacillales</taxon>
        <taxon>Lactobacillaceae</taxon>
        <taxon>Leuconostoc</taxon>
    </lineage>
</organism>
<dbReference type="PROSITE" id="PS50889">
    <property type="entry name" value="S4"/>
    <property type="match status" value="1"/>
</dbReference>
<reference evidence="3 4" key="1">
    <citation type="submission" date="2020-04" db="EMBL/GenBank/DDBJ databases">
        <title>MicrobeNet Type strains.</title>
        <authorList>
            <person name="Nicholson A.C."/>
        </authorList>
    </citation>
    <scope>NUCLEOTIDE SEQUENCE [LARGE SCALE GENOMIC DNA]</scope>
    <source>
        <strain evidence="3 4">CCUG 54536</strain>
    </source>
</reference>
<comment type="caution">
    <text evidence="3">The sequence shown here is derived from an EMBL/GenBank/DDBJ whole genome shotgun (WGS) entry which is preliminary data.</text>
</comment>
<name>A0A846ZGT9_9LACO</name>
<evidence type="ECO:0000313" key="4">
    <source>
        <dbReference type="Proteomes" id="UP000590460"/>
    </source>
</evidence>
<dbReference type="InterPro" id="IPR014330">
    <property type="entry name" value="RNA-bd_S4-rel_YaaA"/>
</dbReference>
<dbReference type="Gene3D" id="3.10.290.10">
    <property type="entry name" value="RNA-binding S4 domain"/>
    <property type="match status" value="1"/>
</dbReference>
<dbReference type="NCBIfam" id="TIGR02988">
    <property type="entry name" value="YaaA_near_RecF"/>
    <property type="match status" value="1"/>
</dbReference>
<evidence type="ECO:0000256" key="1">
    <source>
        <dbReference type="PROSITE-ProRule" id="PRU00182"/>
    </source>
</evidence>
<dbReference type="Proteomes" id="UP000590460">
    <property type="component" value="Unassembled WGS sequence"/>
</dbReference>
<sequence>MTKTIEITTEYITLTQLLKEENIISSGGQAKYYLMDYPVQLNGELENRRGKKLYDHDEVIVAGETYLIALADDAEALIAQAQQTKDARALAAKKTVRDDRIKAQKAAVAKARKEARFAELRKQSRTRAGGFGRSKPGQRGNGPKGPGSWNSPR</sequence>
<proteinExistence type="predicted"/>
<evidence type="ECO:0000256" key="2">
    <source>
        <dbReference type="SAM" id="MobiDB-lite"/>
    </source>
</evidence>
<dbReference type="Pfam" id="PF13275">
    <property type="entry name" value="S4_2"/>
    <property type="match status" value="1"/>
</dbReference>
<gene>
    <name evidence="3" type="primary">yaaA</name>
    <name evidence="3" type="ORF">HF966_04930</name>
</gene>
<dbReference type="InterPro" id="IPR036986">
    <property type="entry name" value="S4_RNA-bd_sf"/>
</dbReference>